<keyword evidence="2" id="KW-0812">Transmembrane</keyword>
<dbReference type="PANTHER" id="PTHR45727">
    <property type="entry name" value="NPC INTRACELLULAR CHOLESTEROL TRANSPORTER 1"/>
    <property type="match status" value="1"/>
</dbReference>
<dbReference type="GO" id="GO:0042632">
    <property type="term" value="P:cholesterol homeostasis"/>
    <property type="evidence" value="ECO:0007669"/>
    <property type="project" value="TreeGrafter"/>
</dbReference>
<dbReference type="EMBL" id="MRZV01000221">
    <property type="protein sequence ID" value="PIK55295.1"/>
    <property type="molecule type" value="Genomic_DNA"/>
</dbReference>
<keyword evidence="2" id="KW-1133">Transmembrane helix</keyword>
<organism evidence="3 4">
    <name type="scientific">Stichopus japonicus</name>
    <name type="common">Sea cucumber</name>
    <dbReference type="NCBI Taxonomy" id="307972"/>
    <lineage>
        <taxon>Eukaryota</taxon>
        <taxon>Metazoa</taxon>
        <taxon>Echinodermata</taxon>
        <taxon>Eleutherozoa</taxon>
        <taxon>Echinozoa</taxon>
        <taxon>Holothuroidea</taxon>
        <taxon>Aspidochirotacea</taxon>
        <taxon>Aspidochirotida</taxon>
        <taxon>Stichopodidae</taxon>
        <taxon>Apostichopus</taxon>
    </lineage>
</organism>
<evidence type="ECO:0000256" key="1">
    <source>
        <dbReference type="SAM" id="MobiDB-lite"/>
    </source>
</evidence>
<sequence>MTDEEPAEKESGKLYQPTNAYNWGTDLKVTSSPFSSWIPLVIPIAFFGGQKVLGCAIFTYISLALITQLEVGLDGRNTVPETSYLHQYLDDVDEYSKLGTPVYFVVKSGYNYSTVEGQDKICSEHECQLNSLTAQIKNATFNSDSTKIAQSATSWLDDYLTWTDAKGTNKTCVSSKNKLFPTGQDMSYFVKHFLAEPPTAECPTGGKLLADSVQINRAGSIGATYFATYQTTLVTSKDYLMAYDKANQLAGNIEEVLNENIQSALKTYEVFAYSNFHVFYAQFQNVVIVTMKSLAVTLIVMFLVKGILLGLSLLVAPLITAALALFTINLLGLLSLLGIAFSDVVLVNVIISVGVAGEIFTHIADSYSSYAGKEETTKSKQISDTVSNTGSSLLAGSLIPKLLTFCSLALLKSQLVQMYFFQIYLGLLGLAVIYSLLFVPVLLSFVGPLLQPTPTEIRLLALANYSGTTGASDTSEITPLQPSAGQSVPSAPSATNQ</sequence>
<proteinExistence type="predicted"/>
<dbReference type="Gene3D" id="1.20.1640.10">
    <property type="entry name" value="Multidrug efflux transporter AcrB transmembrane domain"/>
    <property type="match status" value="1"/>
</dbReference>
<feature type="transmembrane region" description="Helical" evidence="2">
    <location>
        <begin position="314"/>
        <end position="337"/>
    </location>
</feature>
<evidence type="ECO:0008006" key="5">
    <source>
        <dbReference type="Google" id="ProtNLM"/>
    </source>
</evidence>
<feature type="transmembrane region" description="Helical" evidence="2">
    <location>
        <begin position="344"/>
        <end position="364"/>
    </location>
</feature>
<evidence type="ECO:0000256" key="2">
    <source>
        <dbReference type="SAM" id="Phobius"/>
    </source>
</evidence>
<reference evidence="3 4" key="1">
    <citation type="journal article" date="2017" name="PLoS Biol.">
        <title>The sea cucumber genome provides insights into morphological evolution and visceral regeneration.</title>
        <authorList>
            <person name="Zhang X."/>
            <person name="Sun L."/>
            <person name="Yuan J."/>
            <person name="Sun Y."/>
            <person name="Gao Y."/>
            <person name="Zhang L."/>
            <person name="Li S."/>
            <person name="Dai H."/>
            <person name="Hamel J.F."/>
            <person name="Liu C."/>
            <person name="Yu Y."/>
            <person name="Liu S."/>
            <person name="Lin W."/>
            <person name="Guo K."/>
            <person name="Jin S."/>
            <person name="Xu P."/>
            <person name="Storey K.B."/>
            <person name="Huan P."/>
            <person name="Zhang T."/>
            <person name="Zhou Y."/>
            <person name="Zhang J."/>
            <person name="Lin C."/>
            <person name="Li X."/>
            <person name="Xing L."/>
            <person name="Huo D."/>
            <person name="Sun M."/>
            <person name="Wang L."/>
            <person name="Mercier A."/>
            <person name="Li F."/>
            <person name="Yang H."/>
            <person name="Xiang J."/>
        </authorList>
    </citation>
    <scope>NUCLEOTIDE SEQUENCE [LARGE SCALE GENOMIC DNA]</scope>
    <source>
        <strain evidence="3">Shaxun</strain>
        <tissue evidence="3">Muscle</tissue>
    </source>
</reference>
<feature type="region of interest" description="Disordered" evidence="1">
    <location>
        <begin position="473"/>
        <end position="497"/>
    </location>
</feature>
<feature type="transmembrane region" description="Helical" evidence="2">
    <location>
        <begin position="37"/>
        <end position="66"/>
    </location>
</feature>
<dbReference type="GO" id="GO:0030299">
    <property type="term" value="P:intestinal cholesterol absorption"/>
    <property type="evidence" value="ECO:0007669"/>
    <property type="project" value="TreeGrafter"/>
</dbReference>
<feature type="transmembrane region" description="Helical" evidence="2">
    <location>
        <begin position="286"/>
        <end position="308"/>
    </location>
</feature>
<name>A0A2G8L521_STIJA</name>
<keyword evidence="2" id="KW-0472">Membrane</keyword>
<feature type="transmembrane region" description="Helical" evidence="2">
    <location>
        <begin position="423"/>
        <end position="446"/>
    </location>
</feature>
<feature type="transmembrane region" description="Helical" evidence="2">
    <location>
        <begin position="393"/>
        <end position="411"/>
    </location>
</feature>
<dbReference type="OrthoDB" id="6510177at2759"/>
<dbReference type="Proteomes" id="UP000230750">
    <property type="component" value="Unassembled WGS sequence"/>
</dbReference>
<accession>A0A2G8L521</accession>
<evidence type="ECO:0000313" key="4">
    <source>
        <dbReference type="Proteomes" id="UP000230750"/>
    </source>
</evidence>
<gene>
    <name evidence="3" type="ORF">BSL78_07814</name>
</gene>
<dbReference type="STRING" id="307972.A0A2G8L521"/>
<dbReference type="GO" id="GO:0015918">
    <property type="term" value="P:sterol transport"/>
    <property type="evidence" value="ECO:0007669"/>
    <property type="project" value="TreeGrafter"/>
</dbReference>
<dbReference type="PANTHER" id="PTHR45727:SF2">
    <property type="entry name" value="NPC INTRACELLULAR CHOLESTEROL TRANSPORTER 1"/>
    <property type="match status" value="1"/>
</dbReference>
<evidence type="ECO:0000313" key="3">
    <source>
        <dbReference type="EMBL" id="PIK55295.1"/>
    </source>
</evidence>
<protein>
    <recommendedName>
        <fullName evidence="5">Niemann-Pick C1 protein</fullName>
    </recommendedName>
</protein>
<comment type="caution">
    <text evidence="3">The sequence shown here is derived from an EMBL/GenBank/DDBJ whole genome shotgun (WGS) entry which is preliminary data.</text>
</comment>
<dbReference type="SUPFAM" id="SSF82866">
    <property type="entry name" value="Multidrug efflux transporter AcrB transmembrane domain"/>
    <property type="match status" value="1"/>
</dbReference>
<dbReference type="AlphaFoldDB" id="A0A2G8L521"/>
<keyword evidence="4" id="KW-1185">Reference proteome</keyword>
<dbReference type="GO" id="GO:0005886">
    <property type="term" value="C:plasma membrane"/>
    <property type="evidence" value="ECO:0007669"/>
    <property type="project" value="TreeGrafter"/>
</dbReference>
<dbReference type="GO" id="GO:0015485">
    <property type="term" value="F:cholesterol binding"/>
    <property type="evidence" value="ECO:0007669"/>
    <property type="project" value="TreeGrafter"/>
</dbReference>